<dbReference type="STRING" id="1505723.SAMN04487792_1581"/>
<dbReference type="AlphaFoldDB" id="A0A1I1TY15"/>
<dbReference type="NCBIfam" id="TIGR01869">
    <property type="entry name" value="casC_Cse4"/>
    <property type="match status" value="1"/>
</dbReference>
<protein>
    <submittedName>
        <fullName evidence="1">CRISPR-associated protein, Cse4 family</fullName>
    </submittedName>
</protein>
<evidence type="ECO:0000313" key="1">
    <source>
        <dbReference type="EMBL" id="SFD61323.1"/>
    </source>
</evidence>
<name>A0A1I1TY15_9LACO</name>
<dbReference type="Proteomes" id="UP000199599">
    <property type="component" value="Unassembled WGS sequence"/>
</dbReference>
<dbReference type="Pfam" id="PF09344">
    <property type="entry name" value="Cas_CT1975"/>
    <property type="match status" value="1"/>
</dbReference>
<reference evidence="2" key="1">
    <citation type="submission" date="2016-10" db="EMBL/GenBank/DDBJ databases">
        <authorList>
            <person name="Varghese N."/>
            <person name="Submissions S."/>
        </authorList>
    </citation>
    <scope>NUCLEOTIDE SEQUENCE [LARGE SCALE GENOMIC DNA]</scope>
    <source>
        <strain evidence="2">R-53102</strain>
    </source>
</reference>
<dbReference type="RefSeq" id="WP_090094076.1">
    <property type="nucleotide sequence ID" value="NZ_CBCRVU010000004.1"/>
</dbReference>
<organism evidence="1 2">
    <name type="scientific">Lactobacillus bombicola</name>
    <dbReference type="NCBI Taxonomy" id="1505723"/>
    <lineage>
        <taxon>Bacteria</taxon>
        <taxon>Bacillati</taxon>
        <taxon>Bacillota</taxon>
        <taxon>Bacilli</taxon>
        <taxon>Lactobacillales</taxon>
        <taxon>Lactobacillaceae</taxon>
        <taxon>Lactobacillus</taxon>
    </lineage>
</organism>
<accession>A0A1I1TY15</accession>
<sequence>MNEKNLFLDLNVLQTVPSSNINRDDTGAPKTAFYGGVTRARVSSQSWKRAMRNYFKKEKVTVGTRTKEIAGYLAKQIQKLDTSLDEKTAMDKAVAILTAAGIKVKKDKDTGKMATGALLFVSPGQINKLAEYALNHDKIDNKDDKQAIKQIFKEDNSLDLALFGRMVADNPELNVDASAQVAHVISTHEIVPEYDYFTALDDLQADDTNGAAMLGTIEYDSATLYRYANINVKDLIKNLDQKDALESIAAFIKAFILAMPTGKQNTFANKTLPNYIMLTLRTDTPVNLVSAFEEPVTTQNGYVKKSIEKLQNAYKSANQLVDEPLFNITLSQVDLAKDKEFNQVGKLTELIEQITTALTKAIADENINN</sequence>
<gene>
    <name evidence="1" type="ORF">SAMN04487792_1581</name>
</gene>
<dbReference type="InterPro" id="IPR010148">
    <property type="entry name" value="CRISPR-assoc_prot_CT1975"/>
</dbReference>
<proteinExistence type="predicted"/>
<dbReference type="EMBL" id="FOMN01000012">
    <property type="protein sequence ID" value="SFD61323.1"/>
    <property type="molecule type" value="Genomic_DNA"/>
</dbReference>
<evidence type="ECO:0000313" key="2">
    <source>
        <dbReference type="Proteomes" id="UP000199599"/>
    </source>
</evidence>